<feature type="domain" description="Subtilisin-like protease fibronectin type-III" evidence="3">
    <location>
        <begin position="97"/>
        <end position="167"/>
    </location>
</feature>
<protein>
    <recommendedName>
        <fullName evidence="3">Subtilisin-like protease fibronectin type-III domain-containing protein</fullName>
    </recommendedName>
</protein>
<keyword evidence="2" id="KW-0732">Signal</keyword>
<evidence type="ECO:0000313" key="4">
    <source>
        <dbReference type="EMBL" id="WOL04933.1"/>
    </source>
</evidence>
<keyword evidence="5" id="KW-1185">Reference proteome</keyword>
<name>A0AAQ3QD91_9LILI</name>
<dbReference type="InterPro" id="IPR045051">
    <property type="entry name" value="SBT"/>
</dbReference>
<proteinExistence type="inferred from homology"/>
<dbReference type="Gene3D" id="2.60.40.2310">
    <property type="match status" value="1"/>
</dbReference>
<gene>
    <name evidence="4" type="ORF">Cni_G13656</name>
</gene>
<dbReference type="Pfam" id="PF17766">
    <property type="entry name" value="fn3_6"/>
    <property type="match status" value="1"/>
</dbReference>
<evidence type="ECO:0000256" key="2">
    <source>
        <dbReference type="ARBA" id="ARBA00022729"/>
    </source>
</evidence>
<dbReference type="InterPro" id="IPR041469">
    <property type="entry name" value="Subtilisin-like_FN3"/>
</dbReference>
<evidence type="ECO:0000313" key="5">
    <source>
        <dbReference type="Proteomes" id="UP001327560"/>
    </source>
</evidence>
<dbReference type="EMBL" id="CP136893">
    <property type="protein sequence ID" value="WOL04933.1"/>
    <property type="molecule type" value="Genomic_DNA"/>
</dbReference>
<sequence length="187" mass="20791">MLRVSCCDVATIAVGPPPNHSLTALFYHFEPFEFDIEDGGGRVGGEEEEEHSKNLYDISNSDYISYICGNFESSDVKAIAHDGSVNCSKIKNITKGELNYTTILIIPKKVTLGDTVKRTVPNVRPASSSYKVEVKVPKTMTVIVEPQTLVFSKVNEKKSFTVKVKWPGWDSALTLGFYGREFEVGFR</sequence>
<dbReference type="PANTHER" id="PTHR10795">
    <property type="entry name" value="PROPROTEIN CONVERTASE SUBTILISIN/KEXIN"/>
    <property type="match status" value="1"/>
</dbReference>
<accession>A0AAQ3QD91</accession>
<reference evidence="4 5" key="1">
    <citation type="submission" date="2023-10" db="EMBL/GenBank/DDBJ databases">
        <title>Chromosome-scale genome assembly provides insights into flower coloration mechanisms of Canna indica.</title>
        <authorList>
            <person name="Li C."/>
        </authorList>
    </citation>
    <scope>NUCLEOTIDE SEQUENCE [LARGE SCALE GENOMIC DNA]</scope>
    <source>
        <tissue evidence="4">Flower</tissue>
    </source>
</reference>
<dbReference type="AlphaFoldDB" id="A0AAQ3QD91"/>
<evidence type="ECO:0000256" key="1">
    <source>
        <dbReference type="ARBA" id="ARBA00011073"/>
    </source>
</evidence>
<dbReference type="Proteomes" id="UP001327560">
    <property type="component" value="Chromosome 4"/>
</dbReference>
<comment type="similarity">
    <text evidence="1">Belongs to the peptidase S8 family.</text>
</comment>
<organism evidence="4 5">
    <name type="scientific">Canna indica</name>
    <name type="common">Indian-shot</name>
    <dbReference type="NCBI Taxonomy" id="4628"/>
    <lineage>
        <taxon>Eukaryota</taxon>
        <taxon>Viridiplantae</taxon>
        <taxon>Streptophyta</taxon>
        <taxon>Embryophyta</taxon>
        <taxon>Tracheophyta</taxon>
        <taxon>Spermatophyta</taxon>
        <taxon>Magnoliopsida</taxon>
        <taxon>Liliopsida</taxon>
        <taxon>Zingiberales</taxon>
        <taxon>Cannaceae</taxon>
        <taxon>Canna</taxon>
    </lineage>
</organism>
<evidence type="ECO:0000259" key="3">
    <source>
        <dbReference type="Pfam" id="PF17766"/>
    </source>
</evidence>